<comment type="similarity">
    <text evidence="3">Belongs to the eutherian X-chromosome-specific Armcx family.</text>
</comment>
<evidence type="ECO:0000256" key="2">
    <source>
        <dbReference type="ARBA" id="ARBA00004325"/>
    </source>
</evidence>
<dbReference type="InterPro" id="IPR000225">
    <property type="entry name" value="Armadillo"/>
</dbReference>
<keyword evidence="8 10" id="KW-0472">Membrane</keyword>
<dbReference type="InterPro" id="IPR011989">
    <property type="entry name" value="ARM-like"/>
</dbReference>
<organism evidence="12 13">
    <name type="scientific">Tegillarca granosa</name>
    <name type="common">Malaysian cockle</name>
    <name type="synonym">Anadara granosa</name>
    <dbReference type="NCBI Taxonomy" id="220873"/>
    <lineage>
        <taxon>Eukaryota</taxon>
        <taxon>Metazoa</taxon>
        <taxon>Spiralia</taxon>
        <taxon>Lophotrochozoa</taxon>
        <taxon>Mollusca</taxon>
        <taxon>Bivalvia</taxon>
        <taxon>Autobranchia</taxon>
        <taxon>Pteriomorphia</taxon>
        <taxon>Arcoida</taxon>
        <taxon>Arcoidea</taxon>
        <taxon>Arcidae</taxon>
        <taxon>Tegillarca</taxon>
    </lineage>
</organism>
<feature type="compositionally biased region" description="Basic and acidic residues" evidence="9">
    <location>
        <begin position="79"/>
        <end position="101"/>
    </location>
</feature>
<feature type="region of interest" description="Disordered" evidence="9">
    <location>
        <begin position="59"/>
        <end position="107"/>
    </location>
</feature>
<feature type="region of interest" description="Disordered" evidence="9">
    <location>
        <begin position="249"/>
        <end position="284"/>
    </location>
</feature>
<keyword evidence="4 10" id="KW-0812">Transmembrane</keyword>
<evidence type="ECO:0000313" key="13">
    <source>
        <dbReference type="Proteomes" id="UP001217089"/>
    </source>
</evidence>
<dbReference type="SMART" id="SM00185">
    <property type="entry name" value="ARM"/>
    <property type="match status" value="2"/>
</dbReference>
<accession>A0ABQ9E961</accession>
<evidence type="ECO:0000256" key="9">
    <source>
        <dbReference type="SAM" id="MobiDB-lite"/>
    </source>
</evidence>
<feature type="domain" description="Armadillo repeat-containing" evidence="11">
    <location>
        <begin position="322"/>
        <end position="527"/>
    </location>
</feature>
<keyword evidence="7" id="KW-0496">Mitochondrion</keyword>
<evidence type="ECO:0000256" key="10">
    <source>
        <dbReference type="SAM" id="Phobius"/>
    </source>
</evidence>
<evidence type="ECO:0000256" key="5">
    <source>
        <dbReference type="ARBA" id="ARBA00022968"/>
    </source>
</evidence>
<dbReference type="InterPro" id="IPR016024">
    <property type="entry name" value="ARM-type_fold"/>
</dbReference>
<feature type="compositionally biased region" description="Basic and acidic residues" evidence="9">
    <location>
        <begin position="59"/>
        <end position="72"/>
    </location>
</feature>
<comment type="caution">
    <text evidence="12">The sequence shown here is derived from an EMBL/GenBank/DDBJ whole genome shotgun (WGS) entry which is preliminary data.</text>
</comment>
<keyword evidence="6 10" id="KW-1133">Transmembrane helix</keyword>
<evidence type="ECO:0000256" key="7">
    <source>
        <dbReference type="ARBA" id="ARBA00023128"/>
    </source>
</evidence>
<evidence type="ECO:0000256" key="1">
    <source>
        <dbReference type="ARBA" id="ARBA00004167"/>
    </source>
</evidence>
<comment type="subcellular location">
    <subcellularLocation>
        <location evidence="1">Membrane</location>
        <topology evidence="1">Single-pass membrane protein</topology>
    </subcellularLocation>
    <subcellularLocation>
        <location evidence="2">Mitochondrion membrane</location>
    </subcellularLocation>
</comment>
<evidence type="ECO:0000256" key="3">
    <source>
        <dbReference type="ARBA" id="ARBA00010553"/>
    </source>
</evidence>
<dbReference type="EMBL" id="JARBDR010000918">
    <property type="protein sequence ID" value="KAJ8301883.1"/>
    <property type="molecule type" value="Genomic_DNA"/>
</dbReference>
<reference evidence="12 13" key="1">
    <citation type="submission" date="2022-12" db="EMBL/GenBank/DDBJ databases">
        <title>Chromosome-level genome of Tegillarca granosa.</title>
        <authorList>
            <person name="Kim J."/>
        </authorList>
    </citation>
    <scope>NUCLEOTIDE SEQUENCE [LARGE SCALE GENOMIC DNA]</scope>
    <source>
        <strain evidence="12">Teg-2019</strain>
        <tissue evidence="12">Adductor muscle</tissue>
    </source>
</reference>
<gene>
    <name evidence="12" type="ORF">KUTeg_020870</name>
</gene>
<evidence type="ECO:0000256" key="8">
    <source>
        <dbReference type="ARBA" id="ARBA00023136"/>
    </source>
</evidence>
<evidence type="ECO:0000256" key="6">
    <source>
        <dbReference type="ARBA" id="ARBA00022989"/>
    </source>
</evidence>
<dbReference type="Gene3D" id="1.25.10.10">
    <property type="entry name" value="Leucine-rich Repeat Variant"/>
    <property type="match status" value="1"/>
</dbReference>
<proteinExistence type="inferred from homology"/>
<name>A0ABQ9E961_TEGGR</name>
<dbReference type="Proteomes" id="UP001217089">
    <property type="component" value="Unassembled WGS sequence"/>
</dbReference>
<evidence type="ECO:0000259" key="11">
    <source>
        <dbReference type="Pfam" id="PF04826"/>
    </source>
</evidence>
<dbReference type="PANTHER" id="PTHR15712:SF23">
    <property type="entry name" value="ARMADILLO REPEAT CONTAINING 10"/>
    <property type="match status" value="1"/>
</dbReference>
<dbReference type="InterPro" id="IPR051303">
    <property type="entry name" value="Armcx_regulator"/>
</dbReference>
<evidence type="ECO:0000256" key="4">
    <source>
        <dbReference type="ARBA" id="ARBA00022692"/>
    </source>
</evidence>
<feature type="region of interest" description="Disordered" evidence="9">
    <location>
        <begin position="159"/>
        <end position="187"/>
    </location>
</feature>
<feature type="compositionally biased region" description="Basic and acidic residues" evidence="9">
    <location>
        <begin position="168"/>
        <end position="180"/>
    </location>
</feature>
<keyword evidence="13" id="KW-1185">Reference proteome</keyword>
<feature type="transmembrane region" description="Helical" evidence="10">
    <location>
        <begin position="33"/>
        <end position="53"/>
    </location>
</feature>
<feature type="compositionally biased region" description="Polar residues" evidence="9">
    <location>
        <begin position="267"/>
        <end position="284"/>
    </location>
</feature>
<evidence type="ECO:0000313" key="12">
    <source>
        <dbReference type="EMBL" id="KAJ8301883.1"/>
    </source>
</evidence>
<keyword evidence="5" id="KW-0735">Signal-anchor</keyword>
<dbReference type="PANTHER" id="PTHR15712">
    <property type="entry name" value="ARMADILLO REPEAT CONTAINING PROTEIN"/>
    <property type="match status" value="1"/>
</dbReference>
<protein>
    <recommendedName>
        <fullName evidence="11">Armadillo repeat-containing domain-containing protein</fullName>
    </recommendedName>
</protein>
<sequence>MLHQERRRWVDYTRLESLINRKRPSKKSMAPRYGTRVVGGVAVLAVIVVGYLVKRHLSGKKDSKSKTRKQEDENLEVLNGEKRDDNASHIIEPSHDKHYPEDVGQGDQPVESQIIHELYIPKTVCYKDEQNEMVNHKRGGIGEGDCRNGIQEELLVSHETPTLNTENRSVELKSREKSPEDDVTQSNPVQTKVSEFVQTVISESVKKIVDDDAVDKDGKSVSTQESVFQNQNSNAISLSQNKVVSASSDKNSVAVNGQRDDDLTLSPMENNVTGSNGNQGNTEMDSLDLTMEYDHGRYTEEEITDALLVSQNSPGLVSAKNAEVLVALLGHPDQNLLLSAVNGIIKCSTFHRNQNLLRDYGCLARLSKLLRIQSMSLKAGAKPSPKFVSSVTTAITNLSLNTENNQQLEACVPTLVDLALEDETGESVRLSSLQALTNLSVTPQHHGHYTRVVQRLYDLLNSSDSSIQMQSLKILVNLSSNLDMVPHLLAAKAPECVYDFLKQGTDEGIILRWTTVLANILQTVKEKNLSSSSLPCDDKAPSPETMYSALLSVNSLSQIKSKVFLLCRHRNQEIQQQATKIHHSITR</sequence>
<dbReference type="InterPro" id="IPR006911">
    <property type="entry name" value="ARM-rpt_dom"/>
</dbReference>
<dbReference type="Pfam" id="PF04826">
    <property type="entry name" value="Arm_2"/>
    <property type="match status" value="1"/>
</dbReference>
<dbReference type="SUPFAM" id="SSF48371">
    <property type="entry name" value="ARM repeat"/>
    <property type="match status" value="1"/>
</dbReference>